<dbReference type="PROSITE" id="PS50157">
    <property type="entry name" value="ZINC_FINGER_C2H2_2"/>
    <property type="match status" value="3"/>
</dbReference>
<dbReference type="PROSITE" id="PS00028">
    <property type="entry name" value="ZINC_FINGER_C2H2_1"/>
    <property type="match status" value="2"/>
</dbReference>
<evidence type="ECO:0000313" key="7">
    <source>
        <dbReference type="EMBL" id="KAH3897461.1"/>
    </source>
</evidence>
<reference evidence="7" key="1">
    <citation type="journal article" date="2019" name="bioRxiv">
        <title>The Genome of the Zebra Mussel, Dreissena polymorpha: A Resource for Invasive Species Research.</title>
        <authorList>
            <person name="McCartney M.A."/>
            <person name="Auch B."/>
            <person name="Kono T."/>
            <person name="Mallez S."/>
            <person name="Zhang Y."/>
            <person name="Obille A."/>
            <person name="Becker A."/>
            <person name="Abrahante J.E."/>
            <person name="Garbe J."/>
            <person name="Badalamenti J.P."/>
            <person name="Herman A."/>
            <person name="Mangelson H."/>
            <person name="Liachko I."/>
            <person name="Sullivan S."/>
            <person name="Sone E.D."/>
            <person name="Koren S."/>
            <person name="Silverstein K.A.T."/>
            <person name="Beckman K.B."/>
            <person name="Gohl D.M."/>
        </authorList>
    </citation>
    <scope>NUCLEOTIDE SEQUENCE</scope>
    <source>
        <strain evidence="7">Duluth1</strain>
        <tissue evidence="7">Whole animal</tissue>
    </source>
</reference>
<dbReference type="FunFam" id="3.30.160.60:FF:001732">
    <property type="entry name" value="Zgc:162936"/>
    <property type="match status" value="1"/>
</dbReference>
<comment type="caution">
    <text evidence="7">The sequence shown here is derived from an EMBL/GenBank/DDBJ whole genome shotgun (WGS) entry which is preliminary data.</text>
</comment>
<dbReference type="PANTHER" id="PTHR23235">
    <property type="entry name" value="KRUEPPEL-LIKE TRANSCRIPTION FACTOR"/>
    <property type="match status" value="1"/>
</dbReference>
<feature type="domain" description="C2H2-type" evidence="6">
    <location>
        <begin position="64"/>
        <end position="91"/>
    </location>
</feature>
<dbReference type="InterPro" id="IPR013087">
    <property type="entry name" value="Znf_C2H2_type"/>
</dbReference>
<reference evidence="7" key="2">
    <citation type="submission" date="2020-11" db="EMBL/GenBank/DDBJ databases">
        <authorList>
            <person name="McCartney M.A."/>
            <person name="Auch B."/>
            <person name="Kono T."/>
            <person name="Mallez S."/>
            <person name="Becker A."/>
            <person name="Gohl D.M."/>
            <person name="Silverstein K.A.T."/>
            <person name="Koren S."/>
            <person name="Bechman K.B."/>
            <person name="Herman A."/>
            <person name="Abrahante J.E."/>
            <person name="Garbe J."/>
        </authorList>
    </citation>
    <scope>NUCLEOTIDE SEQUENCE</scope>
    <source>
        <strain evidence="7">Duluth1</strain>
        <tissue evidence="7">Whole animal</tissue>
    </source>
</reference>
<dbReference type="Pfam" id="PF00096">
    <property type="entry name" value="zf-C2H2"/>
    <property type="match status" value="3"/>
</dbReference>
<dbReference type="Proteomes" id="UP000828390">
    <property type="component" value="Unassembled WGS sequence"/>
</dbReference>
<dbReference type="InterPro" id="IPR036236">
    <property type="entry name" value="Znf_C2H2_sf"/>
</dbReference>
<organism evidence="7 8">
    <name type="scientific">Dreissena polymorpha</name>
    <name type="common">Zebra mussel</name>
    <name type="synonym">Mytilus polymorpha</name>
    <dbReference type="NCBI Taxonomy" id="45954"/>
    <lineage>
        <taxon>Eukaryota</taxon>
        <taxon>Metazoa</taxon>
        <taxon>Spiralia</taxon>
        <taxon>Lophotrochozoa</taxon>
        <taxon>Mollusca</taxon>
        <taxon>Bivalvia</taxon>
        <taxon>Autobranchia</taxon>
        <taxon>Heteroconchia</taxon>
        <taxon>Euheterodonta</taxon>
        <taxon>Imparidentia</taxon>
        <taxon>Neoheterodontei</taxon>
        <taxon>Myida</taxon>
        <taxon>Dreissenoidea</taxon>
        <taxon>Dreissenidae</taxon>
        <taxon>Dreissena</taxon>
    </lineage>
</organism>
<keyword evidence="4" id="KW-0862">Zinc</keyword>
<dbReference type="GO" id="GO:0000978">
    <property type="term" value="F:RNA polymerase II cis-regulatory region sequence-specific DNA binding"/>
    <property type="evidence" value="ECO:0007669"/>
    <property type="project" value="TreeGrafter"/>
</dbReference>
<evidence type="ECO:0000256" key="5">
    <source>
        <dbReference type="PROSITE-ProRule" id="PRU00042"/>
    </source>
</evidence>
<dbReference type="SUPFAM" id="SSF57667">
    <property type="entry name" value="beta-beta-alpha zinc fingers"/>
    <property type="match status" value="2"/>
</dbReference>
<keyword evidence="2" id="KW-0677">Repeat</keyword>
<feature type="domain" description="C2H2-type" evidence="6">
    <location>
        <begin position="92"/>
        <end position="120"/>
    </location>
</feature>
<name>A0A9D4NN51_DREPO</name>
<gene>
    <name evidence="7" type="ORF">DPMN_021649</name>
</gene>
<dbReference type="GO" id="GO:0005694">
    <property type="term" value="C:chromosome"/>
    <property type="evidence" value="ECO:0007669"/>
    <property type="project" value="UniProtKB-ARBA"/>
</dbReference>
<accession>A0A9D4NN51</accession>
<keyword evidence="8" id="KW-1185">Reference proteome</keyword>
<dbReference type="FunFam" id="3.30.160.60:FF:000303">
    <property type="entry name" value="Zinc finger protein 41"/>
    <property type="match status" value="1"/>
</dbReference>
<dbReference type="GO" id="GO:0008270">
    <property type="term" value="F:zinc ion binding"/>
    <property type="evidence" value="ECO:0007669"/>
    <property type="project" value="UniProtKB-KW"/>
</dbReference>
<sequence>MSVGLLVGRYIDHDLQMTPIDFEVTRSTDWHDSQRTTFLAWLFLEKTRVDNIHLPGSVKTLSVWVCEFCNKKFYAQSWLVRHRRTHTGERPFTCEVCERKFSRKHHMLDHMKRAHAEKNDGEFSCGNRILKAFAISLDPDQTPQNVASHQDPNCFFDVQLGTGSPGDEDYLSSLNISPAMPSKRPMKFFLCTLCVASLAVQGSSISSAQMDNLLALAQKSPAGQLGLSFHLCPVCGKTQASRAHLIRHMRVHTGDKPFKCRYCEYRSARADSLRVHEAKHGAV</sequence>
<dbReference type="EMBL" id="JAIWYP010000001">
    <property type="protein sequence ID" value="KAH3897461.1"/>
    <property type="molecule type" value="Genomic_DNA"/>
</dbReference>
<dbReference type="AlphaFoldDB" id="A0A9D4NN51"/>
<dbReference type="GO" id="GO:0045893">
    <property type="term" value="P:positive regulation of DNA-templated transcription"/>
    <property type="evidence" value="ECO:0007669"/>
    <property type="project" value="UniProtKB-ARBA"/>
</dbReference>
<feature type="domain" description="C2H2-type" evidence="6">
    <location>
        <begin position="230"/>
        <end position="257"/>
    </location>
</feature>
<proteinExistence type="predicted"/>
<protein>
    <recommendedName>
        <fullName evidence="6">C2H2-type domain-containing protein</fullName>
    </recommendedName>
</protein>
<evidence type="ECO:0000313" key="8">
    <source>
        <dbReference type="Proteomes" id="UP000828390"/>
    </source>
</evidence>
<evidence type="ECO:0000256" key="3">
    <source>
        <dbReference type="ARBA" id="ARBA00022771"/>
    </source>
</evidence>
<evidence type="ECO:0000256" key="4">
    <source>
        <dbReference type="ARBA" id="ARBA00022833"/>
    </source>
</evidence>
<keyword evidence="1" id="KW-0479">Metal-binding</keyword>
<keyword evidence="3 5" id="KW-0863">Zinc-finger</keyword>
<dbReference type="Gene3D" id="3.30.160.60">
    <property type="entry name" value="Classic Zinc Finger"/>
    <property type="match status" value="4"/>
</dbReference>
<evidence type="ECO:0000256" key="2">
    <source>
        <dbReference type="ARBA" id="ARBA00022737"/>
    </source>
</evidence>
<dbReference type="PANTHER" id="PTHR23235:SF120">
    <property type="entry name" value="KRUPPEL-LIKE FACTOR 15"/>
    <property type="match status" value="1"/>
</dbReference>
<dbReference type="GO" id="GO:0000981">
    <property type="term" value="F:DNA-binding transcription factor activity, RNA polymerase II-specific"/>
    <property type="evidence" value="ECO:0007669"/>
    <property type="project" value="TreeGrafter"/>
</dbReference>
<dbReference type="SMART" id="SM00355">
    <property type="entry name" value="ZnF_C2H2"/>
    <property type="match status" value="4"/>
</dbReference>
<evidence type="ECO:0000256" key="1">
    <source>
        <dbReference type="ARBA" id="ARBA00022723"/>
    </source>
</evidence>
<evidence type="ECO:0000259" key="6">
    <source>
        <dbReference type="PROSITE" id="PS50157"/>
    </source>
</evidence>